<evidence type="ECO:0000313" key="2">
    <source>
        <dbReference type="Proteomes" id="UP000826656"/>
    </source>
</evidence>
<reference evidence="1 2" key="1">
    <citation type="journal article" date="2021" name="bioRxiv">
        <title>Chromosome-scale and haplotype-resolved genome assembly of a tetraploid potato cultivar.</title>
        <authorList>
            <person name="Sun H."/>
            <person name="Jiao W.-B."/>
            <person name="Krause K."/>
            <person name="Campoy J.A."/>
            <person name="Goel M."/>
            <person name="Folz-Donahue K."/>
            <person name="Kukat C."/>
            <person name="Huettel B."/>
            <person name="Schneeberger K."/>
        </authorList>
    </citation>
    <scope>NUCLEOTIDE SEQUENCE [LARGE SCALE GENOMIC DNA]</scope>
    <source>
        <strain evidence="1">SolTubOtavaFocal</strain>
        <tissue evidence="1">Leaves</tissue>
    </source>
</reference>
<evidence type="ECO:0000313" key="1">
    <source>
        <dbReference type="EMBL" id="KAH0762724.1"/>
    </source>
</evidence>
<accession>A0ABQ7VFB3</accession>
<comment type="caution">
    <text evidence="1">The sequence shown here is derived from an EMBL/GenBank/DDBJ whole genome shotgun (WGS) entry which is preliminary data.</text>
</comment>
<sequence length="50" mass="5764">MAWNLRQVCICLANLHRRLSQDGMGHSKAWDLKRGIKSLNVVQLYITDLP</sequence>
<protein>
    <submittedName>
        <fullName evidence="1">Uncharacterized protein</fullName>
    </submittedName>
</protein>
<dbReference type="EMBL" id="JAIVGD010000013">
    <property type="protein sequence ID" value="KAH0762724.1"/>
    <property type="molecule type" value="Genomic_DNA"/>
</dbReference>
<organism evidence="1 2">
    <name type="scientific">Solanum tuberosum</name>
    <name type="common">Potato</name>
    <dbReference type="NCBI Taxonomy" id="4113"/>
    <lineage>
        <taxon>Eukaryota</taxon>
        <taxon>Viridiplantae</taxon>
        <taxon>Streptophyta</taxon>
        <taxon>Embryophyta</taxon>
        <taxon>Tracheophyta</taxon>
        <taxon>Spermatophyta</taxon>
        <taxon>Magnoliopsida</taxon>
        <taxon>eudicotyledons</taxon>
        <taxon>Gunneridae</taxon>
        <taxon>Pentapetalae</taxon>
        <taxon>asterids</taxon>
        <taxon>lamiids</taxon>
        <taxon>Solanales</taxon>
        <taxon>Solanaceae</taxon>
        <taxon>Solanoideae</taxon>
        <taxon>Solaneae</taxon>
        <taxon>Solanum</taxon>
    </lineage>
</organism>
<name>A0ABQ7VFB3_SOLTU</name>
<gene>
    <name evidence="1" type="ORF">KY290_018797</name>
</gene>
<keyword evidence="2" id="KW-1185">Reference proteome</keyword>
<dbReference type="Proteomes" id="UP000826656">
    <property type="component" value="Unassembled WGS sequence"/>
</dbReference>
<proteinExistence type="predicted"/>